<dbReference type="Pfam" id="PF03641">
    <property type="entry name" value="Lysine_decarbox"/>
    <property type="match status" value="1"/>
</dbReference>
<comment type="caution">
    <text evidence="4">The sequence shown here is derived from an EMBL/GenBank/DDBJ whole genome shotgun (WGS) entry which is preliminary data.</text>
</comment>
<dbReference type="RefSeq" id="WP_152217515.1">
    <property type="nucleotide sequence ID" value="NZ_WESC01000020.1"/>
</dbReference>
<dbReference type="EMBL" id="WESC01000020">
    <property type="protein sequence ID" value="KAB7738539.1"/>
    <property type="molecule type" value="Genomic_DNA"/>
</dbReference>
<dbReference type="GO" id="GO:0005829">
    <property type="term" value="C:cytosol"/>
    <property type="evidence" value="ECO:0007669"/>
    <property type="project" value="TreeGrafter"/>
</dbReference>
<keyword evidence="3" id="KW-0378">Hydrolase</keyword>
<dbReference type="NCBIfam" id="TIGR00730">
    <property type="entry name" value="Rossman fold protein, TIGR00730 family"/>
    <property type="match status" value="1"/>
</dbReference>
<comment type="similarity">
    <text evidence="2 3">Belongs to the LOG family.</text>
</comment>
<accession>A0A6N6VE68</accession>
<evidence type="ECO:0000313" key="4">
    <source>
        <dbReference type="EMBL" id="KAB7738539.1"/>
    </source>
</evidence>
<dbReference type="PANTHER" id="PTHR31223:SF70">
    <property type="entry name" value="LOG FAMILY PROTEIN YJL055W"/>
    <property type="match status" value="1"/>
</dbReference>
<dbReference type="AlphaFoldDB" id="A0A6N6VE68"/>
<evidence type="ECO:0000256" key="3">
    <source>
        <dbReference type="RuleBase" id="RU363015"/>
    </source>
</evidence>
<evidence type="ECO:0000313" key="5">
    <source>
        <dbReference type="Proteomes" id="UP000468901"/>
    </source>
</evidence>
<dbReference type="GO" id="GO:0009691">
    <property type="term" value="P:cytokinin biosynthetic process"/>
    <property type="evidence" value="ECO:0007669"/>
    <property type="project" value="UniProtKB-UniRule"/>
</dbReference>
<keyword evidence="3" id="KW-0203">Cytokinin biosynthesis</keyword>
<evidence type="ECO:0000256" key="2">
    <source>
        <dbReference type="ARBA" id="ARBA00006763"/>
    </source>
</evidence>
<dbReference type="EC" id="3.2.2.n1" evidence="3"/>
<dbReference type="SUPFAM" id="SSF102405">
    <property type="entry name" value="MCP/YpsA-like"/>
    <property type="match status" value="1"/>
</dbReference>
<dbReference type="PANTHER" id="PTHR31223">
    <property type="entry name" value="LOG FAMILY PROTEIN YJL055W"/>
    <property type="match status" value="1"/>
</dbReference>
<dbReference type="InterPro" id="IPR031100">
    <property type="entry name" value="LOG_fam"/>
</dbReference>
<organism evidence="4 5">
    <name type="scientific">Parvibaculum sedimenti</name>
    <dbReference type="NCBI Taxonomy" id="2608632"/>
    <lineage>
        <taxon>Bacteria</taxon>
        <taxon>Pseudomonadati</taxon>
        <taxon>Pseudomonadota</taxon>
        <taxon>Alphaproteobacteria</taxon>
        <taxon>Hyphomicrobiales</taxon>
        <taxon>Parvibaculaceae</taxon>
        <taxon>Parvibaculum</taxon>
    </lineage>
</organism>
<dbReference type="Gene3D" id="3.40.50.450">
    <property type="match status" value="1"/>
</dbReference>
<comment type="catalytic activity">
    <reaction evidence="1">
        <text>AMP + H2O = D-ribose 5-phosphate + adenine</text>
        <dbReference type="Rhea" id="RHEA:20129"/>
        <dbReference type="ChEBI" id="CHEBI:15377"/>
        <dbReference type="ChEBI" id="CHEBI:16708"/>
        <dbReference type="ChEBI" id="CHEBI:78346"/>
        <dbReference type="ChEBI" id="CHEBI:456215"/>
        <dbReference type="EC" id="3.2.2.4"/>
    </reaction>
</comment>
<dbReference type="InterPro" id="IPR005269">
    <property type="entry name" value="LOG"/>
</dbReference>
<dbReference type="GO" id="GO:0008714">
    <property type="term" value="F:AMP nucleosidase activity"/>
    <property type="evidence" value="ECO:0007669"/>
    <property type="project" value="UniProtKB-EC"/>
</dbReference>
<sequence>MKISNVCVYCGSSNGNEPAYVEAGQEFGRILARSGVGLVYGGGGVGVMGAIARSVMAEGGRVTGIIPDFLSTKEVQLKEVTELIVTDSMHTRKWTMFERSDAFVALPGGVGTLEEVIEMMTWAQLGRHKCPIVFLNLNGFWDPLIALLDHMIKSGFARSNIRSIYSVVDKVGDILPRIEAAI</sequence>
<keyword evidence="5" id="KW-1185">Reference proteome</keyword>
<protein>
    <recommendedName>
        <fullName evidence="3">Cytokinin riboside 5'-monophosphate phosphoribohydrolase</fullName>
        <ecNumber evidence="3">3.2.2.n1</ecNumber>
    </recommendedName>
</protein>
<evidence type="ECO:0000256" key="1">
    <source>
        <dbReference type="ARBA" id="ARBA00000274"/>
    </source>
</evidence>
<gene>
    <name evidence="4" type="ORF">F2P47_16635</name>
</gene>
<proteinExistence type="inferred from homology"/>
<dbReference type="Proteomes" id="UP000468901">
    <property type="component" value="Unassembled WGS sequence"/>
</dbReference>
<name>A0A6N6VE68_9HYPH</name>
<reference evidence="4 5" key="1">
    <citation type="submission" date="2019-09" db="EMBL/GenBank/DDBJ databases">
        <title>Parvibaculum sedimenti sp. nov., isolated from sediment.</title>
        <authorList>
            <person name="Wang Y."/>
        </authorList>
    </citation>
    <scope>NUCLEOTIDE SEQUENCE [LARGE SCALE GENOMIC DNA]</scope>
    <source>
        <strain evidence="4 5">HXT-9</strain>
    </source>
</reference>